<evidence type="ECO:0000313" key="1">
    <source>
        <dbReference type="EMBL" id="AMO19546.1"/>
    </source>
</evidence>
<dbReference type="GeneID" id="60759818"/>
<reference evidence="1 2" key="2">
    <citation type="submission" date="2019-05" db="EMBL/GenBank/DDBJ databases">
        <authorList>
            <person name="Ravantti J.J."/>
        </authorList>
    </citation>
    <scope>NUCLEOTIDE SEQUENCE [LARGE SCALE GENOMIC DNA]</scope>
    <source>
        <strain evidence="1 2">B185</strain>
    </source>
</reference>
<dbReference type="AlphaFoldDB" id="A0AAI8GAL6"/>
<protein>
    <recommendedName>
        <fullName evidence="3">KTSC domain-containing protein</fullName>
    </recommendedName>
</protein>
<reference evidence="2" key="1">
    <citation type="submission" date="2016-03" db="EMBL/GenBank/DDBJ databases">
        <title>Flavobacterium columnare strain B185, complete genome.</title>
        <authorList>
            <person name="Sundberg L.-R."/>
            <person name="Papponen P."/>
            <person name="Laanto E."/>
        </authorList>
    </citation>
    <scope>NUCLEOTIDE SEQUENCE [LARGE SCALE GENOMIC DNA]</scope>
    <source>
        <strain evidence="2">B185</strain>
    </source>
</reference>
<accession>A0AAI8GAL6</accession>
<gene>
    <name evidence="1" type="ORF">UN65_03585</name>
</gene>
<evidence type="ECO:0008006" key="3">
    <source>
        <dbReference type="Google" id="ProtNLM"/>
    </source>
</evidence>
<organism evidence="1 2">
    <name type="scientific">Flavobacterium columnare</name>
    <dbReference type="NCBI Taxonomy" id="996"/>
    <lineage>
        <taxon>Bacteria</taxon>
        <taxon>Pseudomonadati</taxon>
        <taxon>Bacteroidota</taxon>
        <taxon>Flavobacteriia</taxon>
        <taxon>Flavobacteriales</taxon>
        <taxon>Flavobacteriaceae</taxon>
        <taxon>Flavobacterium</taxon>
    </lineage>
</organism>
<dbReference type="EMBL" id="CP010992">
    <property type="protein sequence ID" value="AMO19546.1"/>
    <property type="molecule type" value="Genomic_DNA"/>
</dbReference>
<proteinExistence type="predicted"/>
<evidence type="ECO:0000313" key="2">
    <source>
        <dbReference type="Proteomes" id="UP000304840"/>
    </source>
</evidence>
<dbReference type="RefSeq" id="WP_014164455.1">
    <property type="nucleotide sequence ID" value="NZ_CP010992.1"/>
</dbReference>
<sequence length="71" mass="8189">MERYRNLSGTSAVYSYQIGNDFIKIRFASGAIYTYSYNKAGAYHINQMKTLALKGLGLNSYINRNVKYKYD</sequence>
<dbReference type="Proteomes" id="UP000304840">
    <property type="component" value="Chromosome"/>
</dbReference>
<name>A0AAI8GAL6_9FLAO</name>